<proteinExistence type="predicted"/>
<evidence type="ECO:0000313" key="3">
    <source>
        <dbReference type="Proteomes" id="UP001472866"/>
    </source>
</evidence>
<gene>
    <name evidence="2" type="ORF">HKI87_06g42120</name>
</gene>
<accession>A0AAX4P9K4</accession>
<organism evidence="2 3">
    <name type="scientific">Chloropicon roscoffensis</name>
    <dbReference type="NCBI Taxonomy" id="1461544"/>
    <lineage>
        <taxon>Eukaryota</taxon>
        <taxon>Viridiplantae</taxon>
        <taxon>Chlorophyta</taxon>
        <taxon>Chloropicophyceae</taxon>
        <taxon>Chloropicales</taxon>
        <taxon>Chloropicaceae</taxon>
        <taxon>Chloropicon</taxon>
    </lineage>
</organism>
<dbReference type="EMBL" id="CP151506">
    <property type="protein sequence ID" value="WZN62670.1"/>
    <property type="molecule type" value="Genomic_DNA"/>
</dbReference>
<dbReference type="Proteomes" id="UP001472866">
    <property type="component" value="Chromosome 06"/>
</dbReference>
<protein>
    <submittedName>
        <fullName evidence="2">Uncharacterized protein</fullName>
    </submittedName>
</protein>
<keyword evidence="3" id="KW-1185">Reference proteome</keyword>
<name>A0AAX4P9K4_9CHLO</name>
<keyword evidence="1" id="KW-0472">Membrane</keyword>
<keyword evidence="1" id="KW-0812">Transmembrane</keyword>
<evidence type="ECO:0000313" key="2">
    <source>
        <dbReference type="EMBL" id="WZN62670.1"/>
    </source>
</evidence>
<dbReference type="AlphaFoldDB" id="A0AAX4P9K4"/>
<keyword evidence="1" id="KW-1133">Transmembrane helix</keyword>
<feature type="transmembrane region" description="Helical" evidence="1">
    <location>
        <begin position="35"/>
        <end position="54"/>
    </location>
</feature>
<evidence type="ECO:0000256" key="1">
    <source>
        <dbReference type="SAM" id="Phobius"/>
    </source>
</evidence>
<reference evidence="2 3" key="1">
    <citation type="submission" date="2024-03" db="EMBL/GenBank/DDBJ databases">
        <title>Complete genome sequence of the green alga Chloropicon roscoffensis RCC1871.</title>
        <authorList>
            <person name="Lemieux C."/>
            <person name="Pombert J.-F."/>
            <person name="Otis C."/>
            <person name="Turmel M."/>
        </authorList>
    </citation>
    <scope>NUCLEOTIDE SEQUENCE [LARGE SCALE GENOMIC DNA]</scope>
    <source>
        <strain evidence="2 3">RCC1871</strain>
    </source>
</reference>
<sequence>MDFLFGKKGAPGITVYTEHDNNEYSPLFVIGGIHVYPEGFGLLVVFASIYFYFLRRNYRPDKPKPFYE</sequence>